<sequence>MSKIDLPKIKSNISSIKEAFNLFIKSMEVSGASPLTIKSYKVAIQNFINFIGENKRIDEINYDIYANWINYLKKNMSKRTKRNYEATIHYYSIFVRRFLNWIGTDQELPIMSLRRQTFSEALTWEEVTKLISSVRDLDDLLIVSILSETGLRVRELLNLTWDDINLDTGQIRVIGKYNKERIVFIGPLSRQALIEAYNLYGNKRKNIIDLTYQAVYKRLKSLAVRAGLDPRKVRPHIIRHTFATEALRRGMSLPALQRLLGHSDIKITQLYLHLVNDDVRREYNRLFSQQNYIQDNNAFQPYYINPQSYNKGKGFAGI</sequence>
<evidence type="ECO:0000259" key="6">
    <source>
        <dbReference type="PROSITE" id="PS51898"/>
    </source>
</evidence>
<dbReference type="STRING" id="1056495.Calag_0353"/>
<dbReference type="GO" id="GO:0003677">
    <property type="term" value="F:DNA binding"/>
    <property type="evidence" value="ECO:0007669"/>
    <property type="project" value="UniProtKB-UniRule"/>
</dbReference>
<dbReference type="FunCoup" id="L0A9P6">
    <property type="interactions" value="2"/>
</dbReference>
<dbReference type="InterPro" id="IPR011010">
    <property type="entry name" value="DNA_brk_join_enz"/>
</dbReference>
<evidence type="ECO:0000256" key="5">
    <source>
        <dbReference type="HAMAP-Rule" id="MF_02055"/>
    </source>
</evidence>
<feature type="domain" description="Tyr recombinase" evidence="6">
    <location>
        <begin position="117"/>
        <end position="284"/>
    </location>
</feature>
<dbReference type="EMBL" id="CP003378">
    <property type="protein sequence ID" value="AFZ70129.1"/>
    <property type="molecule type" value="Genomic_DNA"/>
</dbReference>
<keyword evidence="3 5" id="KW-0238">DNA-binding</keyword>
<feature type="active site" evidence="5">
    <location>
        <position position="176"/>
    </location>
</feature>
<dbReference type="GO" id="GO:0005737">
    <property type="term" value="C:cytoplasm"/>
    <property type="evidence" value="ECO:0007669"/>
    <property type="project" value="UniProtKB-SubCell"/>
</dbReference>
<feature type="active site" evidence="5">
    <location>
        <position position="239"/>
    </location>
</feature>
<dbReference type="InterPro" id="IPR025269">
    <property type="entry name" value="SAM-like_dom"/>
</dbReference>
<evidence type="ECO:0000256" key="2">
    <source>
        <dbReference type="ARBA" id="ARBA00022908"/>
    </source>
</evidence>
<feature type="domain" description="Core-binding (CB)" evidence="7">
    <location>
        <begin position="14"/>
        <end position="103"/>
    </location>
</feature>
<evidence type="ECO:0000256" key="1">
    <source>
        <dbReference type="ARBA" id="ARBA00022490"/>
    </source>
</evidence>
<feature type="active site" evidence="5">
    <location>
        <position position="236"/>
    </location>
</feature>
<keyword evidence="1 5" id="KW-0963">Cytoplasm</keyword>
<evidence type="ECO:0000256" key="4">
    <source>
        <dbReference type="ARBA" id="ARBA00023172"/>
    </source>
</evidence>
<dbReference type="HAMAP" id="MF_02055">
    <property type="entry name" value="Recomb_XerA"/>
    <property type="match status" value="1"/>
</dbReference>
<dbReference type="HOGENOM" id="CLU_027562_9_2_2"/>
<organism evidence="8 9">
    <name type="scientific">Caldisphaera lagunensis (strain DSM 15908 / JCM 11604 / ANMR 0165 / IC-154)</name>
    <dbReference type="NCBI Taxonomy" id="1056495"/>
    <lineage>
        <taxon>Archaea</taxon>
        <taxon>Thermoproteota</taxon>
        <taxon>Thermoprotei</taxon>
        <taxon>Acidilobales</taxon>
        <taxon>Caldisphaeraceae</taxon>
        <taxon>Caldisphaera</taxon>
    </lineage>
</organism>
<dbReference type="GO" id="GO:0006313">
    <property type="term" value="P:DNA transposition"/>
    <property type="evidence" value="ECO:0007669"/>
    <property type="project" value="UniProtKB-UniRule"/>
</dbReference>
<keyword evidence="4 5" id="KW-0233">DNA recombination</keyword>
<feature type="active site" description="O-(3'-phospho-DNA)-tyrosine intermediate" evidence="5">
    <location>
        <position position="271"/>
    </location>
</feature>
<dbReference type="InParanoid" id="L0A9P6"/>
<dbReference type="InterPro" id="IPR033686">
    <property type="entry name" value="XerA"/>
</dbReference>
<reference evidence="9" key="1">
    <citation type="submission" date="2012-03" db="EMBL/GenBank/DDBJ databases">
        <title>Complete genome of Caldisphaera lagunensis DSM 15908.</title>
        <authorList>
            <person name="Lucas S."/>
            <person name="Copeland A."/>
            <person name="Lapidus A."/>
            <person name="Glavina del Rio T."/>
            <person name="Dalin E."/>
            <person name="Tice H."/>
            <person name="Bruce D."/>
            <person name="Goodwin L."/>
            <person name="Pitluck S."/>
            <person name="Peters L."/>
            <person name="Mikhailova N."/>
            <person name="Teshima H."/>
            <person name="Kyrpides N."/>
            <person name="Mavromatis K."/>
            <person name="Ivanova N."/>
            <person name="Brettin T."/>
            <person name="Detter J.C."/>
            <person name="Han C."/>
            <person name="Larimer F."/>
            <person name="Land M."/>
            <person name="Hauser L."/>
            <person name="Markowitz V."/>
            <person name="Cheng J.-F."/>
            <person name="Hugenholtz P."/>
            <person name="Woyke T."/>
            <person name="Wu D."/>
            <person name="Spring S."/>
            <person name="Schroeder M."/>
            <person name="Brambilla E."/>
            <person name="Klenk H.-P."/>
            <person name="Eisen J.A."/>
        </authorList>
    </citation>
    <scope>NUCLEOTIDE SEQUENCE [LARGE SCALE GENOMIC DNA]</scope>
    <source>
        <strain evidence="9">DSM 15908 / JCM 11604 / IC-154</strain>
    </source>
</reference>
<gene>
    <name evidence="5" type="primary">xerA</name>
    <name evidence="8" type="ordered locus">Calag_0353</name>
</gene>
<feature type="active site" evidence="5">
    <location>
        <position position="152"/>
    </location>
</feature>
<dbReference type="PANTHER" id="PTHR30349:SF41">
    <property type="entry name" value="INTEGRASE_RECOMBINASE PROTEIN MJ0367-RELATED"/>
    <property type="match status" value="1"/>
</dbReference>
<dbReference type="KEGG" id="clg:Calag_0353"/>
<dbReference type="InterPro" id="IPR050090">
    <property type="entry name" value="Tyrosine_recombinase_XerCD"/>
</dbReference>
<evidence type="ECO:0000313" key="9">
    <source>
        <dbReference type="Proteomes" id="UP000010469"/>
    </source>
</evidence>
<dbReference type="PROSITE" id="PS51900">
    <property type="entry name" value="CB"/>
    <property type="match status" value="1"/>
</dbReference>
<comment type="similarity">
    <text evidence="5">Belongs to the 'phage' integrase family. XerA subfamily.</text>
</comment>
<proteinExistence type="inferred from homology"/>
<dbReference type="InterPro" id="IPR010998">
    <property type="entry name" value="Integrase_recombinase_N"/>
</dbReference>
<evidence type="ECO:0000259" key="7">
    <source>
        <dbReference type="PROSITE" id="PS51900"/>
    </source>
</evidence>
<dbReference type="GO" id="GO:0009037">
    <property type="term" value="F:tyrosine-based site-specific recombinase activity"/>
    <property type="evidence" value="ECO:0007669"/>
    <property type="project" value="UniProtKB-UniRule"/>
</dbReference>
<dbReference type="SUPFAM" id="SSF56349">
    <property type="entry name" value="DNA breaking-rejoining enzymes"/>
    <property type="match status" value="1"/>
</dbReference>
<dbReference type="InterPro" id="IPR044068">
    <property type="entry name" value="CB"/>
</dbReference>
<comment type="subcellular location">
    <subcellularLocation>
        <location evidence="5">Cytoplasm</location>
    </subcellularLocation>
</comment>
<dbReference type="OrthoDB" id="142231at2157"/>
<keyword evidence="2 5" id="KW-0229">DNA integration</keyword>
<dbReference type="Gene3D" id="1.10.443.10">
    <property type="entry name" value="Intergrase catalytic core"/>
    <property type="match status" value="1"/>
</dbReference>
<dbReference type="GeneID" id="14211613"/>
<evidence type="ECO:0000256" key="3">
    <source>
        <dbReference type="ARBA" id="ARBA00023125"/>
    </source>
</evidence>
<dbReference type="InterPro" id="IPR002104">
    <property type="entry name" value="Integrase_catalytic"/>
</dbReference>
<feature type="active site" evidence="5">
    <location>
        <position position="262"/>
    </location>
</feature>
<dbReference type="PROSITE" id="PS51898">
    <property type="entry name" value="TYR_RECOMBINASE"/>
    <property type="match status" value="1"/>
</dbReference>
<dbReference type="eggNOG" id="arCOG01242">
    <property type="taxonomic scope" value="Archaea"/>
</dbReference>
<dbReference type="Proteomes" id="UP000010469">
    <property type="component" value="Chromosome"/>
</dbReference>
<protein>
    <recommendedName>
        <fullName evidence="5">Tyrosine recombinase XerA</fullName>
    </recommendedName>
</protein>
<keyword evidence="9" id="KW-1185">Reference proteome</keyword>
<dbReference type="PANTHER" id="PTHR30349">
    <property type="entry name" value="PHAGE INTEGRASE-RELATED"/>
    <property type="match status" value="1"/>
</dbReference>
<evidence type="ECO:0000313" key="8">
    <source>
        <dbReference type="EMBL" id="AFZ70129.1"/>
    </source>
</evidence>
<name>L0A9P6_CALLD</name>
<dbReference type="RefSeq" id="WP_015232027.1">
    <property type="nucleotide sequence ID" value="NC_019791.1"/>
</dbReference>
<dbReference type="NCBIfam" id="NF040815">
    <property type="entry name" value="recomb_XerA_Arch"/>
    <property type="match status" value="1"/>
</dbReference>
<dbReference type="InterPro" id="IPR013762">
    <property type="entry name" value="Integrase-like_cat_sf"/>
</dbReference>
<comment type="function">
    <text evidence="5">Site-specific tyrosine recombinase, which acts by catalyzing the cutting and rejoining of the recombining DNA molecules.</text>
</comment>
<dbReference type="Pfam" id="PF00589">
    <property type="entry name" value="Phage_integrase"/>
    <property type="match status" value="1"/>
</dbReference>
<dbReference type="AlphaFoldDB" id="L0A9P6"/>
<dbReference type="Gene3D" id="1.10.150.130">
    <property type="match status" value="1"/>
</dbReference>
<dbReference type="Pfam" id="PF13102">
    <property type="entry name" value="Phage_int_SAM_5"/>
    <property type="match status" value="1"/>
</dbReference>
<accession>L0A9P6</accession>